<dbReference type="AlphaFoldDB" id="A0A0G0ACR3"/>
<name>A0A0G0ACR3_9BACT</name>
<protein>
    <recommendedName>
        <fullName evidence="4">[Fe] hydrogenase, HymD subunit</fullName>
    </recommendedName>
</protein>
<evidence type="ECO:0000313" key="2">
    <source>
        <dbReference type="EMBL" id="KKP54348.1"/>
    </source>
</evidence>
<reference evidence="2 3" key="1">
    <citation type="journal article" date="2015" name="Nature">
        <title>rRNA introns, odd ribosomes, and small enigmatic genomes across a large radiation of phyla.</title>
        <authorList>
            <person name="Brown C.T."/>
            <person name="Hug L.A."/>
            <person name="Thomas B.C."/>
            <person name="Sharon I."/>
            <person name="Castelle C.J."/>
            <person name="Singh A."/>
            <person name="Wilkins M.J."/>
            <person name="Williams K.H."/>
            <person name="Banfield J.F."/>
        </authorList>
    </citation>
    <scope>NUCLEOTIDE SEQUENCE [LARGE SCALE GENOMIC DNA]</scope>
</reference>
<keyword evidence="1" id="KW-1133">Transmembrane helix</keyword>
<feature type="transmembrane region" description="Helical" evidence="1">
    <location>
        <begin position="114"/>
        <end position="135"/>
    </location>
</feature>
<comment type="caution">
    <text evidence="2">The sequence shown here is derived from an EMBL/GenBank/DDBJ whole genome shotgun (WGS) entry which is preliminary data.</text>
</comment>
<proteinExistence type="predicted"/>
<feature type="transmembrane region" description="Helical" evidence="1">
    <location>
        <begin position="21"/>
        <end position="37"/>
    </location>
</feature>
<sequence length="174" mass="19350">MEISTTLKKELFGERLNTEKILLYSIYVLSFFVPLIIGKPQLLIGSFINTLIIYSSLKYGFKKSIPVYLLPSIAATSAGLLFEGATFFLLYLMPFIMISNGILGYFVTLKKNSLIIMIGVILKALFLYIVVNILIDTIGLPQIFLTSMGYIQVITATIGAVIALLLYIPFESKS</sequence>
<feature type="transmembrane region" description="Helical" evidence="1">
    <location>
        <begin position="65"/>
        <end position="82"/>
    </location>
</feature>
<gene>
    <name evidence="2" type="ORF">UR47_C0020G0009</name>
</gene>
<keyword evidence="1" id="KW-0812">Transmembrane</keyword>
<accession>A0A0G0ACR3</accession>
<dbReference type="Proteomes" id="UP000034488">
    <property type="component" value="Unassembled WGS sequence"/>
</dbReference>
<feature type="transmembrane region" description="Helical" evidence="1">
    <location>
        <begin position="147"/>
        <end position="168"/>
    </location>
</feature>
<feature type="transmembrane region" description="Helical" evidence="1">
    <location>
        <begin position="88"/>
        <end position="107"/>
    </location>
</feature>
<evidence type="ECO:0000313" key="3">
    <source>
        <dbReference type="Proteomes" id="UP000034488"/>
    </source>
</evidence>
<keyword evidence="1" id="KW-0472">Membrane</keyword>
<dbReference type="EMBL" id="LBPI01000020">
    <property type="protein sequence ID" value="KKP54348.1"/>
    <property type="molecule type" value="Genomic_DNA"/>
</dbReference>
<evidence type="ECO:0008006" key="4">
    <source>
        <dbReference type="Google" id="ProtNLM"/>
    </source>
</evidence>
<organism evidence="2 3">
    <name type="scientific">candidate division WS6 bacterium GW2011_GWB1_33_6</name>
    <dbReference type="NCBI Taxonomy" id="1619088"/>
    <lineage>
        <taxon>Bacteria</taxon>
        <taxon>Candidatus Dojkabacteria</taxon>
    </lineage>
</organism>
<evidence type="ECO:0000256" key="1">
    <source>
        <dbReference type="SAM" id="Phobius"/>
    </source>
</evidence>